<dbReference type="RefSeq" id="WP_188128644.1">
    <property type="nucleotide sequence ID" value="NZ_FTMK01000013.1"/>
</dbReference>
<protein>
    <submittedName>
        <fullName evidence="1">Uncharacterized protein</fullName>
    </submittedName>
</protein>
<gene>
    <name evidence="1" type="ORF">SAMN05421641_1132</name>
</gene>
<dbReference type="EMBL" id="FTMK01000013">
    <property type="protein sequence ID" value="SIQ73320.1"/>
    <property type="molecule type" value="Genomic_DNA"/>
</dbReference>
<accession>A0A1N6V663</accession>
<evidence type="ECO:0000313" key="2">
    <source>
        <dbReference type="Proteomes" id="UP000323956"/>
    </source>
</evidence>
<organism evidence="1 2">
    <name type="scientific">Paracoccus thiocyanatus</name>
    <dbReference type="NCBI Taxonomy" id="34006"/>
    <lineage>
        <taxon>Bacteria</taxon>
        <taxon>Pseudomonadati</taxon>
        <taxon>Pseudomonadota</taxon>
        <taxon>Alphaproteobacteria</taxon>
        <taxon>Rhodobacterales</taxon>
        <taxon>Paracoccaceae</taxon>
        <taxon>Paracoccus</taxon>
    </lineage>
</organism>
<dbReference type="AlphaFoldDB" id="A0A1N6V663"/>
<name>A0A1N6V663_9RHOB</name>
<proteinExistence type="predicted"/>
<sequence>MDKIEQRRAAALAGGAVLTAILGTQPAQATNGYFANGYGGTSKGMAGVSIGTQL</sequence>
<evidence type="ECO:0000313" key="1">
    <source>
        <dbReference type="EMBL" id="SIQ73320.1"/>
    </source>
</evidence>
<reference evidence="1 2" key="1">
    <citation type="submission" date="2017-01" db="EMBL/GenBank/DDBJ databases">
        <authorList>
            <person name="Varghese N."/>
            <person name="Submissions S."/>
        </authorList>
    </citation>
    <scope>NUCLEOTIDE SEQUENCE [LARGE SCALE GENOMIC DNA]</scope>
    <source>
        <strain evidence="1 2">ATCC 700171</strain>
    </source>
</reference>
<dbReference type="Proteomes" id="UP000323956">
    <property type="component" value="Unassembled WGS sequence"/>
</dbReference>